<organism evidence="3 4">
    <name type="scientific">Fundulus heteroclitus</name>
    <name type="common">Killifish</name>
    <name type="synonym">Mummichog</name>
    <dbReference type="NCBI Taxonomy" id="8078"/>
    <lineage>
        <taxon>Eukaryota</taxon>
        <taxon>Metazoa</taxon>
        <taxon>Chordata</taxon>
        <taxon>Craniata</taxon>
        <taxon>Vertebrata</taxon>
        <taxon>Euteleostomi</taxon>
        <taxon>Actinopterygii</taxon>
        <taxon>Neopterygii</taxon>
        <taxon>Teleostei</taxon>
        <taxon>Neoteleostei</taxon>
        <taxon>Acanthomorphata</taxon>
        <taxon>Ovalentaria</taxon>
        <taxon>Atherinomorphae</taxon>
        <taxon>Cyprinodontiformes</taxon>
        <taxon>Fundulidae</taxon>
        <taxon>Fundulus</taxon>
    </lineage>
</organism>
<dbReference type="PANTHER" id="PTHR14136:SF17">
    <property type="entry name" value="BTB_POZ DOMAIN-CONTAINING PROTEIN KCTD9"/>
    <property type="match status" value="1"/>
</dbReference>
<dbReference type="Gene3D" id="2.160.20.80">
    <property type="entry name" value="E3 ubiquitin-protein ligase SopA"/>
    <property type="match status" value="1"/>
</dbReference>
<keyword evidence="2" id="KW-0812">Transmembrane</keyword>
<dbReference type="PANTHER" id="PTHR14136">
    <property type="entry name" value="BTB_POZ DOMAIN-CONTAINING PROTEIN KCTD9"/>
    <property type="match status" value="1"/>
</dbReference>
<keyword evidence="2" id="KW-1133">Transmembrane helix</keyword>
<dbReference type="GeneTree" id="ENSGT01150000290139"/>
<feature type="compositionally biased region" description="Polar residues" evidence="1">
    <location>
        <begin position="151"/>
        <end position="171"/>
    </location>
</feature>
<dbReference type="Ensembl" id="ENSFHET00000024830.1">
    <property type="protein sequence ID" value="ENSFHEP00000016419.1"/>
    <property type="gene ID" value="ENSFHEG00000018108.1"/>
</dbReference>
<accession>A0A3Q2PTH1</accession>
<keyword evidence="4" id="KW-1185">Reference proteome</keyword>
<feature type="transmembrane region" description="Helical" evidence="2">
    <location>
        <begin position="37"/>
        <end position="60"/>
    </location>
</feature>
<evidence type="ECO:0000256" key="2">
    <source>
        <dbReference type="SAM" id="Phobius"/>
    </source>
</evidence>
<sequence>GRPSLPDRTRTRPTASSSRTADRPLLLLGVCSRLLEAVLLLLVLTVVLTVVLLVLTVVLTQRVGLLPGGRLVLVGLAERVRRQALVQRQLAGVQGDALMETGSDLTGSDLTGSDLTGSDLTGSDLTGSNLTGSDLTGSNLTGGDLTGSNLTGSDLTGSDLTGSDLTGSDLTGNGARGTTFDKMKRYCLYFLLECEFSNVR</sequence>
<name>A0A3Q2PTH1_FUNHE</name>
<proteinExistence type="predicted"/>
<dbReference type="InterPro" id="IPR051082">
    <property type="entry name" value="Pentapeptide-BTB/POZ_domain"/>
</dbReference>
<protein>
    <recommendedName>
        <fullName evidence="5">Pentapeptide repeat-containing protein</fullName>
    </recommendedName>
</protein>
<dbReference type="SUPFAM" id="SSF141571">
    <property type="entry name" value="Pentapeptide repeat-like"/>
    <property type="match status" value="1"/>
</dbReference>
<dbReference type="InterPro" id="IPR001646">
    <property type="entry name" value="5peptide_repeat"/>
</dbReference>
<evidence type="ECO:0000256" key="1">
    <source>
        <dbReference type="SAM" id="MobiDB-lite"/>
    </source>
</evidence>
<keyword evidence="2" id="KW-0472">Membrane</keyword>
<dbReference type="Pfam" id="PF00805">
    <property type="entry name" value="Pentapeptide"/>
    <property type="match status" value="2"/>
</dbReference>
<evidence type="ECO:0000313" key="3">
    <source>
        <dbReference type="Ensembl" id="ENSFHEP00000016419.1"/>
    </source>
</evidence>
<reference evidence="3" key="1">
    <citation type="submission" date="2025-08" db="UniProtKB">
        <authorList>
            <consortium name="Ensembl"/>
        </authorList>
    </citation>
    <scope>IDENTIFICATION</scope>
</reference>
<reference evidence="3" key="2">
    <citation type="submission" date="2025-09" db="UniProtKB">
        <authorList>
            <consortium name="Ensembl"/>
        </authorList>
    </citation>
    <scope>IDENTIFICATION</scope>
</reference>
<evidence type="ECO:0008006" key="5">
    <source>
        <dbReference type="Google" id="ProtNLM"/>
    </source>
</evidence>
<dbReference type="Proteomes" id="UP000265000">
    <property type="component" value="Unplaced"/>
</dbReference>
<evidence type="ECO:0000313" key="4">
    <source>
        <dbReference type="Proteomes" id="UP000265000"/>
    </source>
</evidence>
<dbReference type="STRING" id="8078.ENSFHEP00000016419"/>
<feature type="region of interest" description="Disordered" evidence="1">
    <location>
        <begin position="151"/>
        <end position="172"/>
    </location>
</feature>
<dbReference type="AlphaFoldDB" id="A0A3Q2PTH1"/>